<keyword evidence="4" id="KW-0812">Transmembrane</keyword>
<comment type="caution">
    <text evidence="5">The sequence shown here is derived from an EMBL/GenBank/DDBJ whole genome shotgun (WGS) entry which is preliminary data.</text>
</comment>
<dbReference type="GO" id="GO:0016491">
    <property type="term" value="F:oxidoreductase activity"/>
    <property type="evidence" value="ECO:0007669"/>
    <property type="project" value="UniProtKB-KW"/>
</dbReference>
<dbReference type="NCBIfam" id="NF004792">
    <property type="entry name" value="PRK06139.1"/>
    <property type="match status" value="1"/>
</dbReference>
<comment type="similarity">
    <text evidence="1 3">Belongs to the short-chain dehydrogenases/reductases (SDR) family.</text>
</comment>
<dbReference type="PANTHER" id="PTHR44196">
    <property type="entry name" value="DEHYDROGENASE/REDUCTASE SDR FAMILY MEMBER 7B"/>
    <property type="match status" value="1"/>
</dbReference>
<dbReference type="InterPro" id="IPR002347">
    <property type="entry name" value="SDR_fam"/>
</dbReference>
<dbReference type="EMBL" id="JADFFL010000008">
    <property type="protein sequence ID" value="MBE9663924.1"/>
    <property type="molecule type" value="Genomic_DNA"/>
</dbReference>
<dbReference type="AlphaFoldDB" id="A0A929KYC1"/>
<dbReference type="Pfam" id="PF00106">
    <property type="entry name" value="adh_short"/>
    <property type="match status" value="1"/>
</dbReference>
<evidence type="ECO:0000256" key="1">
    <source>
        <dbReference type="ARBA" id="ARBA00006484"/>
    </source>
</evidence>
<dbReference type="Gene3D" id="3.40.50.720">
    <property type="entry name" value="NAD(P)-binding Rossmann-like Domain"/>
    <property type="match status" value="1"/>
</dbReference>
<reference evidence="5" key="1">
    <citation type="submission" date="2020-10" db="EMBL/GenBank/DDBJ databases">
        <title>Mucilaginibacter mali sp. nov., isolated from rhizosphere soil of apple orchard.</title>
        <authorList>
            <person name="Lee J.-S."/>
            <person name="Kim H.S."/>
            <person name="Kim J.-S."/>
        </authorList>
    </citation>
    <scope>NUCLEOTIDE SEQUENCE</scope>
    <source>
        <strain evidence="5">KCTC 22746</strain>
    </source>
</reference>
<evidence type="ECO:0000313" key="5">
    <source>
        <dbReference type="EMBL" id="MBE9663924.1"/>
    </source>
</evidence>
<evidence type="ECO:0000256" key="3">
    <source>
        <dbReference type="RuleBase" id="RU000363"/>
    </source>
</evidence>
<accession>A0A929KYC1</accession>
<dbReference type="PRINTS" id="PR00081">
    <property type="entry name" value="GDHRDH"/>
</dbReference>
<keyword evidence="2" id="KW-0560">Oxidoreductase</keyword>
<dbReference type="PRINTS" id="PR00080">
    <property type="entry name" value="SDRFAMILY"/>
</dbReference>
<dbReference type="Proteomes" id="UP000622475">
    <property type="component" value="Unassembled WGS sequence"/>
</dbReference>
<dbReference type="RefSeq" id="WP_194113173.1">
    <property type="nucleotide sequence ID" value="NZ_JADFFL010000008.1"/>
</dbReference>
<evidence type="ECO:0000313" key="6">
    <source>
        <dbReference type="Proteomes" id="UP000622475"/>
    </source>
</evidence>
<dbReference type="InterPro" id="IPR036291">
    <property type="entry name" value="NAD(P)-bd_dom_sf"/>
</dbReference>
<evidence type="ECO:0000256" key="2">
    <source>
        <dbReference type="ARBA" id="ARBA00023002"/>
    </source>
</evidence>
<keyword evidence="4" id="KW-0472">Membrane</keyword>
<organism evidence="5 6">
    <name type="scientific">Mucilaginibacter myungsuensis</name>
    <dbReference type="NCBI Taxonomy" id="649104"/>
    <lineage>
        <taxon>Bacteria</taxon>
        <taxon>Pseudomonadati</taxon>
        <taxon>Bacteroidota</taxon>
        <taxon>Sphingobacteriia</taxon>
        <taxon>Sphingobacteriales</taxon>
        <taxon>Sphingobacteriaceae</taxon>
        <taxon>Mucilaginibacter</taxon>
    </lineage>
</organism>
<protein>
    <submittedName>
        <fullName evidence="5">SDR family oxidoreductase</fullName>
    </submittedName>
</protein>
<sequence length="327" mass="34880">MKSKSIADKLRGKTIVITGASSGAGRAAALEFSKYQVNLVLAARNQAALEEAADECRELGADVLVVPTDVTDPKAMINLANAANDWQGSIDVWLNNAGVLAAGPFDEMPMALHEQVIKTNLLGYMNGAHAVLPFFKKQKAGVLINNISIGGFLPVPYGSGYTASKFALRGFSEALKGELTPWPGIHVCDLFPAFLDTPGIKHAANYTGKELKPAPPVYDPARLAQAMVEVAAWPVATKYIGSVSPLLKFSHALFPQLVTNTTAWVMRRYFKVAKPIALSDGNAFQTVDYGMSTHGVSGIPGEPKAHRKYLAAAVIAGVLAGVFFARR</sequence>
<dbReference type="SUPFAM" id="SSF51735">
    <property type="entry name" value="NAD(P)-binding Rossmann-fold domains"/>
    <property type="match status" value="1"/>
</dbReference>
<dbReference type="GO" id="GO:0016020">
    <property type="term" value="C:membrane"/>
    <property type="evidence" value="ECO:0007669"/>
    <property type="project" value="TreeGrafter"/>
</dbReference>
<evidence type="ECO:0000256" key="4">
    <source>
        <dbReference type="SAM" id="Phobius"/>
    </source>
</evidence>
<gene>
    <name evidence="5" type="ORF">IRJ16_18720</name>
</gene>
<dbReference type="PANTHER" id="PTHR44196:SF1">
    <property type="entry name" value="DEHYDROGENASE_REDUCTASE SDR FAMILY MEMBER 7B"/>
    <property type="match status" value="1"/>
</dbReference>
<proteinExistence type="inferred from homology"/>
<name>A0A929KYC1_9SPHI</name>
<keyword evidence="4" id="KW-1133">Transmembrane helix</keyword>
<feature type="transmembrane region" description="Helical" evidence="4">
    <location>
        <begin position="309"/>
        <end position="325"/>
    </location>
</feature>
<keyword evidence="6" id="KW-1185">Reference proteome</keyword>